<name>A0A8H4VKF2_9AGAR</name>
<evidence type="ECO:0000313" key="3">
    <source>
        <dbReference type="EMBL" id="KAF4612882.1"/>
    </source>
</evidence>
<reference evidence="3 4" key="1">
    <citation type="submission" date="2019-12" db="EMBL/GenBank/DDBJ databases">
        <authorList>
            <person name="Floudas D."/>
            <person name="Bentzer J."/>
            <person name="Ahren D."/>
            <person name="Johansson T."/>
            <person name="Persson P."/>
            <person name="Tunlid A."/>
        </authorList>
    </citation>
    <scope>NUCLEOTIDE SEQUENCE [LARGE SCALE GENOMIC DNA]</scope>
    <source>
        <strain evidence="3 4">CBS 102.39</strain>
    </source>
</reference>
<keyword evidence="4" id="KW-1185">Reference proteome</keyword>
<dbReference type="AlphaFoldDB" id="A0A8H4VKF2"/>
<feature type="region of interest" description="Disordered" evidence="2">
    <location>
        <begin position="108"/>
        <end position="222"/>
    </location>
</feature>
<proteinExistence type="predicted"/>
<protein>
    <submittedName>
        <fullName evidence="3">Uncharacterized protein</fullName>
    </submittedName>
</protein>
<evidence type="ECO:0000256" key="2">
    <source>
        <dbReference type="SAM" id="MobiDB-lite"/>
    </source>
</evidence>
<keyword evidence="1" id="KW-0175">Coiled coil</keyword>
<dbReference type="Proteomes" id="UP000521872">
    <property type="component" value="Unassembled WGS sequence"/>
</dbReference>
<dbReference type="EMBL" id="JAACJL010000046">
    <property type="protein sequence ID" value="KAF4612882.1"/>
    <property type="molecule type" value="Genomic_DNA"/>
</dbReference>
<feature type="coiled-coil region" evidence="1">
    <location>
        <begin position="230"/>
        <end position="286"/>
    </location>
</feature>
<gene>
    <name evidence="3" type="ORF">D9613_010993</name>
</gene>
<feature type="compositionally biased region" description="Polar residues" evidence="2">
    <location>
        <begin position="207"/>
        <end position="222"/>
    </location>
</feature>
<evidence type="ECO:0000256" key="1">
    <source>
        <dbReference type="SAM" id="Coils"/>
    </source>
</evidence>
<sequence>MQWYREAAHAIFSVDEDESIREELKHEPERFTRSVRDQVEKFLPQKYKIFNSYIGKGIANMGVEEIKPGTPEYAAVERRLVFFPLWKRLHVYWGTNTLYNVHYEEQDGETSDEDTRMPQQSKLLTGARLSRGGNSVREKKPERASVISISDSDTESEESPLLDSPTGHKVKQTREKTPFPYRTVEVSPGRLKKGILKRKREDDDEPSTSGSSKIRRASSTTIEYPATQKERELQLAIELKKLENEALEKRTELRRLEIEAQAEERRRQAEHENQRAKEKHDFLMKMMAMAGAGTPGALKFEI</sequence>
<comment type="caution">
    <text evidence="3">The sequence shown here is derived from an EMBL/GenBank/DDBJ whole genome shotgun (WGS) entry which is preliminary data.</text>
</comment>
<accession>A0A8H4VKF2</accession>
<evidence type="ECO:0000313" key="4">
    <source>
        <dbReference type="Proteomes" id="UP000521872"/>
    </source>
</evidence>
<organism evidence="3 4">
    <name type="scientific">Agrocybe pediades</name>
    <dbReference type="NCBI Taxonomy" id="84607"/>
    <lineage>
        <taxon>Eukaryota</taxon>
        <taxon>Fungi</taxon>
        <taxon>Dikarya</taxon>
        <taxon>Basidiomycota</taxon>
        <taxon>Agaricomycotina</taxon>
        <taxon>Agaricomycetes</taxon>
        <taxon>Agaricomycetidae</taxon>
        <taxon>Agaricales</taxon>
        <taxon>Agaricineae</taxon>
        <taxon>Strophariaceae</taxon>
        <taxon>Agrocybe</taxon>
    </lineage>
</organism>